<dbReference type="GO" id="GO:0005524">
    <property type="term" value="F:ATP binding"/>
    <property type="evidence" value="ECO:0007669"/>
    <property type="project" value="UniProtKB-UniRule"/>
</dbReference>
<name>A0AAD1UEN1_EUPCR</name>
<reference evidence="5" key="1">
    <citation type="submission" date="2023-07" db="EMBL/GenBank/DDBJ databases">
        <authorList>
            <consortium name="AG Swart"/>
            <person name="Singh M."/>
            <person name="Singh A."/>
            <person name="Seah K."/>
            <person name="Emmerich C."/>
        </authorList>
    </citation>
    <scope>NUCLEOTIDE SEQUENCE</scope>
    <source>
        <strain evidence="5">DP1</strain>
    </source>
</reference>
<protein>
    <recommendedName>
        <fullName evidence="4">Protein kinase domain-containing protein</fullName>
    </recommendedName>
</protein>
<keyword evidence="2 3" id="KW-0067">ATP-binding</keyword>
<dbReference type="AlphaFoldDB" id="A0AAD1UEN1"/>
<comment type="caution">
    <text evidence="5">The sequence shown here is derived from an EMBL/GenBank/DDBJ whole genome shotgun (WGS) entry which is preliminary data.</text>
</comment>
<proteinExistence type="predicted"/>
<dbReference type="PROSITE" id="PS00108">
    <property type="entry name" value="PROTEIN_KINASE_ST"/>
    <property type="match status" value="1"/>
</dbReference>
<evidence type="ECO:0000256" key="2">
    <source>
        <dbReference type="ARBA" id="ARBA00022840"/>
    </source>
</evidence>
<dbReference type="EMBL" id="CAMPGE010006974">
    <property type="protein sequence ID" value="CAI2365895.1"/>
    <property type="molecule type" value="Genomic_DNA"/>
</dbReference>
<dbReference type="SMART" id="SM00220">
    <property type="entry name" value="S_TKc"/>
    <property type="match status" value="1"/>
</dbReference>
<evidence type="ECO:0000313" key="6">
    <source>
        <dbReference type="Proteomes" id="UP001295684"/>
    </source>
</evidence>
<dbReference type="InterPro" id="IPR000719">
    <property type="entry name" value="Prot_kinase_dom"/>
</dbReference>
<sequence length="503" mass="57494">MNAGLSKESVLQVEGLNPRYLLLRCIGGGSYGNVYSAKDKTTGGLVAIKVIPSLFDDLVDCKKILREINLMREIECEYVAKMLDMGIIGEEDSFDSVYIVMEYVKTDMKYMQSREEKLNLPQVKKLMYSFLCGLKYLHSAHVVHRDIKPANLLVDKDRVKICDFGLARSLEGVYEAEDLEYSKSSTLKGASAFLSKKGNIENRIKPRKSLALNSNSPKKIDMANLKKTSTMRKDSSDIENQSALLNLRGHRDSLDSNSSKLGISRLSFSSIGPKYVENKFVPEEPAEPRRKLKRKLTSHVVTRWYRSPELVLMEKHYSYEIDIWSSGCIFGELIRMISSDTEYSLHQSALFPGMSCFPLSPCEEEDNEDIIEGYPINSHDQIQSIFDIIGTPLNKQAYSFVSDESALEYLRLIPPRAPIPYGDLFPEANDDCLDLLDLMLEFNPEQRCSVDMLLEHRFFKEIRNKRKEREAKSPIVLEIDEYDEVDEDLLRQGLLKEAYAYKN</sequence>
<dbReference type="PANTHER" id="PTHR24055">
    <property type="entry name" value="MITOGEN-ACTIVATED PROTEIN KINASE"/>
    <property type="match status" value="1"/>
</dbReference>
<dbReference type="PROSITE" id="PS00107">
    <property type="entry name" value="PROTEIN_KINASE_ATP"/>
    <property type="match status" value="1"/>
</dbReference>
<evidence type="ECO:0000256" key="3">
    <source>
        <dbReference type="PROSITE-ProRule" id="PRU10141"/>
    </source>
</evidence>
<dbReference type="Gene3D" id="1.10.510.10">
    <property type="entry name" value="Transferase(Phosphotransferase) domain 1"/>
    <property type="match status" value="2"/>
</dbReference>
<evidence type="ECO:0000256" key="1">
    <source>
        <dbReference type="ARBA" id="ARBA00022741"/>
    </source>
</evidence>
<dbReference type="InterPro" id="IPR050117">
    <property type="entry name" value="MAPK"/>
</dbReference>
<accession>A0AAD1UEN1</accession>
<dbReference type="Proteomes" id="UP001295684">
    <property type="component" value="Unassembled WGS sequence"/>
</dbReference>
<dbReference type="Pfam" id="PF00069">
    <property type="entry name" value="Pkinase"/>
    <property type="match status" value="2"/>
</dbReference>
<feature type="domain" description="Protein kinase" evidence="4">
    <location>
        <begin position="20"/>
        <end position="459"/>
    </location>
</feature>
<dbReference type="PROSITE" id="PS50011">
    <property type="entry name" value="PROTEIN_KINASE_DOM"/>
    <property type="match status" value="1"/>
</dbReference>
<evidence type="ECO:0000259" key="4">
    <source>
        <dbReference type="PROSITE" id="PS50011"/>
    </source>
</evidence>
<dbReference type="Gene3D" id="3.30.200.20">
    <property type="entry name" value="Phosphorylase Kinase, domain 1"/>
    <property type="match status" value="2"/>
</dbReference>
<dbReference type="SUPFAM" id="SSF56112">
    <property type="entry name" value="Protein kinase-like (PK-like)"/>
    <property type="match status" value="1"/>
</dbReference>
<dbReference type="InterPro" id="IPR017441">
    <property type="entry name" value="Protein_kinase_ATP_BS"/>
</dbReference>
<keyword evidence="1 3" id="KW-0547">Nucleotide-binding</keyword>
<gene>
    <name evidence="5" type="ORF">ECRASSUSDP1_LOCUS7167</name>
</gene>
<feature type="binding site" evidence="3">
    <location>
        <position position="49"/>
    </location>
    <ligand>
        <name>ATP</name>
        <dbReference type="ChEBI" id="CHEBI:30616"/>
    </ligand>
</feature>
<dbReference type="GO" id="GO:0004672">
    <property type="term" value="F:protein kinase activity"/>
    <property type="evidence" value="ECO:0007669"/>
    <property type="project" value="InterPro"/>
</dbReference>
<dbReference type="InterPro" id="IPR011009">
    <property type="entry name" value="Kinase-like_dom_sf"/>
</dbReference>
<organism evidence="5 6">
    <name type="scientific">Euplotes crassus</name>
    <dbReference type="NCBI Taxonomy" id="5936"/>
    <lineage>
        <taxon>Eukaryota</taxon>
        <taxon>Sar</taxon>
        <taxon>Alveolata</taxon>
        <taxon>Ciliophora</taxon>
        <taxon>Intramacronucleata</taxon>
        <taxon>Spirotrichea</taxon>
        <taxon>Hypotrichia</taxon>
        <taxon>Euplotida</taxon>
        <taxon>Euplotidae</taxon>
        <taxon>Moneuplotes</taxon>
    </lineage>
</organism>
<keyword evidence="6" id="KW-1185">Reference proteome</keyword>
<dbReference type="InterPro" id="IPR008271">
    <property type="entry name" value="Ser/Thr_kinase_AS"/>
</dbReference>
<evidence type="ECO:0000313" key="5">
    <source>
        <dbReference type="EMBL" id="CAI2365895.1"/>
    </source>
</evidence>